<gene>
    <name evidence="2" type="ORF">C095_06290</name>
</gene>
<reference evidence="2 3" key="1">
    <citation type="submission" date="2013-08" db="EMBL/GenBank/DDBJ databases">
        <title>An opportunistic ruminal bacterium that causes liver abscesses in cattle.</title>
        <authorList>
            <person name="Benahmed F.H."/>
            <person name="Rasmussen M."/>
            <person name="Harbottle H."/>
            <person name="Soppet D."/>
            <person name="Nagaraja T.G."/>
            <person name="Davidson M."/>
        </authorList>
    </citation>
    <scope>NUCLEOTIDE SEQUENCE [LARGE SCALE GENOMIC DNA]</scope>
    <source>
        <strain evidence="2 3">B35</strain>
    </source>
</reference>
<proteinExistence type="predicted"/>
<evidence type="ECO:0000256" key="1">
    <source>
        <dbReference type="SAM" id="Phobius"/>
    </source>
</evidence>
<feature type="transmembrane region" description="Helical" evidence="1">
    <location>
        <begin position="101"/>
        <end position="119"/>
    </location>
</feature>
<dbReference type="Pfam" id="PF04304">
    <property type="entry name" value="DUF454"/>
    <property type="match status" value="1"/>
</dbReference>
<evidence type="ECO:0008006" key="4">
    <source>
        <dbReference type="Google" id="ProtNLM"/>
    </source>
</evidence>
<dbReference type="EMBL" id="AUZI01000016">
    <property type="protein sequence ID" value="KID49039.1"/>
    <property type="molecule type" value="Genomic_DNA"/>
</dbReference>
<dbReference type="PANTHER" id="PTHR35813">
    <property type="entry name" value="INNER MEMBRANE PROTEIN YBAN"/>
    <property type="match status" value="1"/>
</dbReference>
<keyword evidence="1" id="KW-0472">Membrane</keyword>
<sequence length="134" mass="15310">MDVIVIVKRNILLGIAWISLILGGIGIFLPLLPTTPFILLSAFCFQKSSERFHQWILNSPIFGKYIRDYQEQKGITLKNKIVAVTFMALGMSFSAYKVPNIYMRISLLVIFIAVSYHIFKIKTLKNKNKINIGE</sequence>
<feature type="transmembrane region" description="Helical" evidence="1">
    <location>
        <begin position="12"/>
        <end position="32"/>
    </location>
</feature>
<keyword evidence="1" id="KW-0812">Transmembrane</keyword>
<dbReference type="InterPro" id="IPR007401">
    <property type="entry name" value="DUF454"/>
</dbReference>
<dbReference type="Proteomes" id="UP000031184">
    <property type="component" value="Unassembled WGS sequence"/>
</dbReference>
<dbReference type="PIRSF" id="PIRSF016789">
    <property type="entry name" value="DUF454"/>
    <property type="match status" value="1"/>
</dbReference>
<evidence type="ECO:0000313" key="3">
    <source>
        <dbReference type="Proteomes" id="UP000031184"/>
    </source>
</evidence>
<accession>A0A0B4EVT3</accession>
<protein>
    <recommendedName>
        <fullName evidence="4">DUF454 domain-containing protein</fullName>
    </recommendedName>
</protein>
<dbReference type="GO" id="GO:0005886">
    <property type="term" value="C:plasma membrane"/>
    <property type="evidence" value="ECO:0007669"/>
    <property type="project" value="TreeGrafter"/>
</dbReference>
<dbReference type="PANTHER" id="PTHR35813:SF1">
    <property type="entry name" value="INNER MEMBRANE PROTEIN YBAN"/>
    <property type="match status" value="1"/>
</dbReference>
<keyword evidence="1" id="KW-1133">Transmembrane helix</keyword>
<organism evidence="2 3">
    <name type="scientific">Fusobacterium necrophorum subsp. funduliforme B35</name>
    <dbReference type="NCBI Taxonomy" id="1226633"/>
    <lineage>
        <taxon>Bacteria</taxon>
        <taxon>Fusobacteriati</taxon>
        <taxon>Fusobacteriota</taxon>
        <taxon>Fusobacteriia</taxon>
        <taxon>Fusobacteriales</taxon>
        <taxon>Fusobacteriaceae</taxon>
        <taxon>Fusobacterium</taxon>
    </lineage>
</organism>
<dbReference type="AlphaFoldDB" id="A0A0B4EVT3"/>
<evidence type="ECO:0000313" key="2">
    <source>
        <dbReference type="EMBL" id="KID49039.1"/>
    </source>
</evidence>
<dbReference type="PATRIC" id="fig|1226633.4.peg.1267"/>
<comment type="caution">
    <text evidence="2">The sequence shown here is derived from an EMBL/GenBank/DDBJ whole genome shotgun (WGS) entry which is preliminary data.</text>
</comment>
<name>A0A0B4EVT3_9FUSO</name>